<feature type="transmembrane region" description="Helical" evidence="6">
    <location>
        <begin position="290"/>
        <end position="309"/>
    </location>
</feature>
<organism evidence="7 8">
    <name type="scientific">Spirosoma linguale (strain ATCC 33905 / DSM 74 / LMG 10896 / Claus 1)</name>
    <dbReference type="NCBI Taxonomy" id="504472"/>
    <lineage>
        <taxon>Bacteria</taxon>
        <taxon>Pseudomonadati</taxon>
        <taxon>Bacteroidota</taxon>
        <taxon>Cytophagia</taxon>
        <taxon>Cytophagales</taxon>
        <taxon>Cytophagaceae</taxon>
        <taxon>Spirosoma</taxon>
    </lineage>
</organism>
<reference evidence="7 8" key="1">
    <citation type="journal article" date="2010" name="Stand. Genomic Sci.">
        <title>Complete genome sequence of Spirosoma linguale type strain (1).</title>
        <authorList>
            <person name="Lail K."/>
            <person name="Sikorski J."/>
            <person name="Saunders E."/>
            <person name="Lapidus A."/>
            <person name="Glavina Del Rio T."/>
            <person name="Copeland A."/>
            <person name="Tice H."/>
            <person name="Cheng J.-F."/>
            <person name="Lucas S."/>
            <person name="Nolan M."/>
            <person name="Bruce D."/>
            <person name="Goodwin L."/>
            <person name="Pitluck S."/>
            <person name="Ivanova N."/>
            <person name="Mavromatis K."/>
            <person name="Ovchinnikova G."/>
            <person name="Pati A."/>
            <person name="Chen A."/>
            <person name="Palaniappan K."/>
            <person name="Land M."/>
            <person name="Hauser L."/>
            <person name="Chang Y.-J."/>
            <person name="Jeffries C.D."/>
            <person name="Chain P."/>
            <person name="Brettin T."/>
            <person name="Detter J.C."/>
            <person name="Schuetze A."/>
            <person name="Rohde M."/>
            <person name="Tindall B.J."/>
            <person name="Goeker M."/>
            <person name="Bristow J."/>
            <person name="Eisen J.A."/>
            <person name="Markowitz V."/>
            <person name="Hugenholtz P."/>
            <person name="Kyrpides N.C."/>
            <person name="Klenk H.-P."/>
            <person name="Chen F."/>
        </authorList>
    </citation>
    <scope>NUCLEOTIDE SEQUENCE [LARGE SCALE GENOMIC DNA]</scope>
    <source>
        <strain evidence="8">ATCC 33905 / DSM 74 / LMG 10896 / Claus 1</strain>
    </source>
</reference>
<feature type="transmembrane region" description="Helical" evidence="6">
    <location>
        <begin position="378"/>
        <end position="397"/>
    </location>
</feature>
<keyword evidence="8" id="KW-1185">Reference proteome</keyword>
<keyword evidence="4 6" id="KW-1133">Transmembrane helix</keyword>
<feature type="transmembrane region" description="Helical" evidence="6">
    <location>
        <begin position="315"/>
        <end position="339"/>
    </location>
</feature>
<evidence type="ECO:0000256" key="6">
    <source>
        <dbReference type="SAM" id="Phobius"/>
    </source>
</evidence>
<dbReference type="eggNOG" id="COG0477">
    <property type="taxonomic scope" value="Bacteria"/>
</dbReference>
<dbReference type="GO" id="GO:0016020">
    <property type="term" value="C:membrane"/>
    <property type="evidence" value="ECO:0007669"/>
    <property type="project" value="UniProtKB-SubCell"/>
</dbReference>
<dbReference type="HOGENOM" id="CLU_054196_0_0_10"/>
<evidence type="ECO:0000256" key="5">
    <source>
        <dbReference type="ARBA" id="ARBA00023136"/>
    </source>
</evidence>
<gene>
    <name evidence="7" type="ordered locus">Slin_5223</name>
</gene>
<dbReference type="SUPFAM" id="SSF103473">
    <property type="entry name" value="MFS general substrate transporter"/>
    <property type="match status" value="1"/>
</dbReference>
<accession>D2QDX9</accession>
<evidence type="ECO:0000313" key="8">
    <source>
        <dbReference type="Proteomes" id="UP000002028"/>
    </source>
</evidence>
<keyword evidence="5 6" id="KW-0472">Membrane</keyword>
<feature type="transmembrane region" description="Helical" evidence="6">
    <location>
        <begin position="7"/>
        <end position="28"/>
    </location>
</feature>
<dbReference type="STRING" id="504472.Slin_5223"/>
<dbReference type="Pfam" id="PF07690">
    <property type="entry name" value="MFS_1"/>
    <property type="match status" value="1"/>
</dbReference>
<proteinExistence type="predicted"/>
<dbReference type="InterPro" id="IPR036259">
    <property type="entry name" value="MFS_trans_sf"/>
</dbReference>
<feature type="transmembrane region" description="Helical" evidence="6">
    <location>
        <begin position="159"/>
        <end position="180"/>
    </location>
</feature>
<dbReference type="AlphaFoldDB" id="D2QDX9"/>
<keyword evidence="3 6" id="KW-0812">Transmembrane</keyword>
<evidence type="ECO:0000256" key="3">
    <source>
        <dbReference type="ARBA" id="ARBA00022692"/>
    </source>
</evidence>
<evidence type="ECO:0000313" key="7">
    <source>
        <dbReference type="EMBL" id="ADB41195.1"/>
    </source>
</evidence>
<feature type="transmembrane region" description="Helical" evidence="6">
    <location>
        <begin position="228"/>
        <end position="249"/>
    </location>
</feature>
<dbReference type="PANTHER" id="PTHR23504">
    <property type="entry name" value="MAJOR FACILITATOR SUPERFAMILY DOMAIN-CONTAINING PROTEIN 10"/>
    <property type="match status" value="1"/>
</dbReference>
<protein>
    <submittedName>
        <fullName evidence="7">Major facilitator superfamily MFS_1</fullName>
    </submittedName>
</protein>
<feature type="transmembrane region" description="Helical" evidence="6">
    <location>
        <begin position="40"/>
        <end position="60"/>
    </location>
</feature>
<dbReference type="PANTHER" id="PTHR23504:SF15">
    <property type="entry name" value="MAJOR FACILITATOR SUPERFAMILY (MFS) PROFILE DOMAIN-CONTAINING PROTEIN"/>
    <property type="match status" value="1"/>
</dbReference>
<evidence type="ECO:0000256" key="4">
    <source>
        <dbReference type="ARBA" id="ARBA00022989"/>
    </source>
</evidence>
<feature type="transmembrane region" description="Helical" evidence="6">
    <location>
        <begin position="264"/>
        <end position="283"/>
    </location>
</feature>
<dbReference type="InterPro" id="IPR011701">
    <property type="entry name" value="MFS"/>
</dbReference>
<sequence>MSKNRQLLLIFSIVLIDVIAGSGLGVLISNYVLNLPAKPVLMTVGTALMLGVQLAGSPAIGRWSDLRGRRPAAIATTVVSLLSSLFLLPVQTWGYVASRWVKGGSNGLYSVMRSAVADLTDKDELLKYGGLFSFIAGSAPVIGPMGAGWLMLVVHEARINPLPTVLLLLALGLLNIRLAMLFRETNPKKEAVDYTELADKARNSLKVVSIWRQLLEADKQLPGIKSILILNLLATLGMGYFAFFVAFLTQSELIMTPAETARFFLYYGGLALAANFIFFTYIVQHVNKRIAILVMALISIVLQVVYTFSESSVELFYVVAGVDALTVSIITGLTGGILSQVIKEGSGQGEMFGNIQALGGLASFATALVNSLLSGVSLKAPFIFCAISMIAVVIWTIRLPKAARQHTDSKTPAT</sequence>
<dbReference type="KEGG" id="sli:Slin_5223"/>
<dbReference type="Gene3D" id="1.20.1250.20">
    <property type="entry name" value="MFS general substrate transporter like domains"/>
    <property type="match status" value="1"/>
</dbReference>
<feature type="transmembrane region" description="Helical" evidence="6">
    <location>
        <begin position="72"/>
        <end position="90"/>
    </location>
</feature>
<dbReference type="Proteomes" id="UP000002028">
    <property type="component" value="Chromosome"/>
</dbReference>
<dbReference type="GO" id="GO:0022857">
    <property type="term" value="F:transmembrane transporter activity"/>
    <property type="evidence" value="ECO:0007669"/>
    <property type="project" value="InterPro"/>
</dbReference>
<dbReference type="RefSeq" id="WP_012929696.1">
    <property type="nucleotide sequence ID" value="NC_013730.1"/>
</dbReference>
<feature type="transmembrane region" description="Helical" evidence="6">
    <location>
        <begin position="351"/>
        <end position="372"/>
    </location>
</feature>
<dbReference type="EMBL" id="CP001769">
    <property type="protein sequence ID" value="ADB41195.1"/>
    <property type="molecule type" value="Genomic_DNA"/>
</dbReference>
<name>D2QDX9_SPILD</name>
<evidence type="ECO:0000256" key="2">
    <source>
        <dbReference type="ARBA" id="ARBA00022448"/>
    </source>
</evidence>
<evidence type="ECO:0000256" key="1">
    <source>
        <dbReference type="ARBA" id="ARBA00004141"/>
    </source>
</evidence>
<keyword evidence="2" id="KW-0813">Transport</keyword>
<comment type="subcellular location">
    <subcellularLocation>
        <location evidence="1">Membrane</location>
        <topology evidence="1">Multi-pass membrane protein</topology>
    </subcellularLocation>
</comment>